<dbReference type="SUPFAM" id="SSF56112">
    <property type="entry name" value="Protein kinase-like (PK-like)"/>
    <property type="match status" value="1"/>
</dbReference>
<dbReference type="InterPro" id="IPR005280">
    <property type="entry name" value="Homoserine_kinase_II"/>
</dbReference>
<dbReference type="NCBIfam" id="TIGR00938">
    <property type="entry name" value="thrB_alt"/>
    <property type="match status" value="1"/>
</dbReference>
<dbReference type="CDD" id="cd05153">
    <property type="entry name" value="HomoserineK_II"/>
    <property type="match status" value="1"/>
</dbReference>
<feature type="domain" description="Aminoglycoside phosphotransferase" evidence="10">
    <location>
        <begin position="29"/>
        <end position="256"/>
    </location>
</feature>
<accession>A0ABV7GYM1</accession>
<reference evidence="12" key="1">
    <citation type="journal article" date="2019" name="Int. J. Syst. Evol. Microbiol.">
        <title>The Global Catalogue of Microorganisms (GCM) 10K type strain sequencing project: providing services to taxonomists for standard genome sequencing and annotation.</title>
        <authorList>
            <consortium name="The Broad Institute Genomics Platform"/>
            <consortium name="The Broad Institute Genome Sequencing Center for Infectious Disease"/>
            <person name="Wu L."/>
            <person name="Ma J."/>
        </authorList>
    </citation>
    <scope>NUCLEOTIDE SEQUENCE [LARGE SCALE GENOMIC DNA]</scope>
    <source>
        <strain evidence="12">KCTC 52168</strain>
    </source>
</reference>
<keyword evidence="4 8" id="KW-0547">Nucleotide-binding</keyword>
<evidence type="ECO:0000313" key="12">
    <source>
        <dbReference type="Proteomes" id="UP001595556"/>
    </source>
</evidence>
<dbReference type="RefSeq" id="WP_377300659.1">
    <property type="nucleotide sequence ID" value="NZ_CP180191.1"/>
</dbReference>
<dbReference type="InterPro" id="IPR011009">
    <property type="entry name" value="Kinase-like_dom_sf"/>
</dbReference>
<dbReference type="InterPro" id="IPR002575">
    <property type="entry name" value="Aminoglycoside_PTrfase"/>
</dbReference>
<keyword evidence="2 8" id="KW-0808">Transferase</keyword>
<proteinExistence type="inferred from homology"/>
<evidence type="ECO:0000256" key="7">
    <source>
        <dbReference type="ARBA" id="ARBA00038240"/>
    </source>
</evidence>
<comment type="pathway">
    <text evidence="8">Amino-acid biosynthesis; L-threonine biosynthesis; L-threonine from L-aspartate: step 4/5.</text>
</comment>
<dbReference type="HAMAP" id="MF_00301">
    <property type="entry name" value="Homoser_kinase_2"/>
    <property type="match status" value="1"/>
</dbReference>
<evidence type="ECO:0000256" key="5">
    <source>
        <dbReference type="ARBA" id="ARBA00022777"/>
    </source>
</evidence>
<evidence type="ECO:0000256" key="6">
    <source>
        <dbReference type="ARBA" id="ARBA00022840"/>
    </source>
</evidence>
<evidence type="ECO:0000256" key="3">
    <source>
        <dbReference type="ARBA" id="ARBA00022697"/>
    </source>
</evidence>
<gene>
    <name evidence="8" type="primary">thrB</name>
    <name evidence="11" type="ORF">ACFOEN_01880</name>
</gene>
<organism evidence="11 12">
    <name type="scientific">Piscinibacterium candidicorallinum</name>
    <dbReference type="NCBI Taxonomy" id="1793872"/>
    <lineage>
        <taxon>Bacteria</taxon>
        <taxon>Pseudomonadati</taxon>
        <taxon>Pseudomonadota</taxon>
        <taxon>Betaproteobacteria</taxon>
        <taxon>Burkholderiales</taxon>
        <taxon>Piscinibacterium</taxon>
    </lineage>
</organism>
<dbReference type="Gene3D" id="3.90.1200.10">
    <property type="match status" value="1"/>
</dbReference>
<evidence type="ECO:0000256" key="8">
    <source>
        <dbReference type="HAMAP-Rule" id="MF_00301"/>
    </source>
</evidence>
<evidence type="ECO:0000256" key="1">
    <source>
        <dbReference type="ARBA" id="ARBA00022605"/>
    </source>
</evidence>
<evidence type="ECO:0000256" key="4">
    <source>
        <dbReference type="ARBA" id="ARBA00022741"/>
    </source>
</evidence>
<evidence type="ECO:0000256" key="9">
    <source>
        <dbReference type="NCBIfam" id="TIGR00938"/>
    </source>
</evidence>
<name>A0ABV7GYM1_9BURK</name>
<evidence type="ECO:0000259" key="10">
    <source>
        <dbReference type="Pfam" id="PF01636"/>
    </source>
</evidence>
<evidence type="ECO:0000256" key="2">
    <source>
        <dbReference type="ARBA" id="ARBA00022679"/>
    </source>
</evidence>
<dbReference type="GO" id="GO:0004413">
    <property type="term" value="F:homoserine kinase activity"/>
    <property type="evidence" value="ECO:0007669"/>
    <property type="project" value="UniProtKB-EC"/>
</dbReference>
<keyword evidence="1 8" id="KW-0028">Amino-acid biosynthesis</keyword>
<dbReference type="EC" id="2.7.1.39" evidence="8 9"/>
<keyword evidence="12" id="KW-1185">Reference proteome</keyword>
<sequence length="318" mass="35439">MAVYTSLDASDCEALLAHYDVGHYLRHVGIGAGIENTNYFLDTHQSRWVLTVFERLTAGQLPYYLELAEHLARQGLPVPAPQRTRAGELIVTLKGKPAALVQRVPGQDVLWPTADHCAQMGTVLARMHLAGRLFGHSQPNLRGLPWIATQLEPLAPHLPADLRQLLTTEIAAQQDFAVRCAALPAGPVHADLFRDNALFEAGRLSGIIDFYFAGNDTWLFDFCVTLNDWCIDQDSGLLDRDRARAFGSAYQFVRPFTDNEVPALALMARLAALRFWVSRLSDWYMPRAAALLTPKDPTHFERILRARQNSPLSLADLS</sequence>
<dbReference type="NCBIfam" id="NF003558">
    <property type="entry name" value="PRK05231.1"/>
    <property type="match status" value="1"/>
</dbReference>
<comment type="caution">
    <text evidence="11">The sequence shown here is derived from an EMBL/GenBank/DDBJ whole genome shotgun (WGS) entry which is preliminary data.</text>
</comment>
<dbReference type="PANTHER" id="PTHR21064">
    <property type="entry name" value="AMINOGLYCOSIDE PHOSPHOTRANSFERASE DOMAIN-CONTAINING PROTEIN-RELATED"/>
    <property type="match status" value="1"/>
</dbReference>
<comment type="similarity">
    <text evidence="7 8">Belongs to the pseudomonas-type ThrB family.</text>
</comment>
<dbReference type="InterPro" id="IPR050249">
    <property type="entry name" value="Pseudomonas-type_ThrB"/>
</dbReference>
<dbReference type="Gene3D" id="3.30.200.20">
    <property type="entry name" value="Phosphorylase Kinase, domain 1"/>
    <property type="match status" value="1"/>
</dbReference>
<dbReference type="PANTHER" id="PTHR21064:SF6">
    <property type="entry name" value="AMINOGLYCOSIDE PHOSPHOTRANSFERASE DOMAIN-CONTAINING PROTEIN"/>
    <property type="match status" value="1"/>
</dbReference>
<dbReference type="Pfam" id="PF01636">
    <property type="entry name" value="APH"/>
    <property type="match status" value="1"/>
</dbReference>
<comment type="catalytic activity">
    <reaction evidence="8">
        <text>L-homoserine + ATP = O-phospho-L-homoserine + ADP + H(+)</text>
        <dbReference type="Rhea" id="RHEA:13985"/>
        <dbReference type="ChEBI" id="CHEBI:15378"/>
        <dbReference type="ChEBI" id="CHEBI:30616"/>
        <dbReference type="ChEBI" id="CHEBI:57476"/>
        <dbReference type="ChEBI" id="CHEBI:57590"/>
        <dbReference type="ChEBI" id="CHEBI:456216"/>
        <dbReference type="EC" id="2.7.1.39"/>
    </reaction>
</comment>
<dbReference type="Proteomes" id="UP001595556">
    <property type="component" value="Unassembled WGS sequence"/>
</dbReference>
<protein>
    <recommendedName>
        <fullName evidence="8 9">Homoserine kinase</fullName>
        <shortName evidence="8">HK</shortName>
        <shortName evidence="8">HSK</shortName>
        <ecNumber evidence="8 9">2.7.1.39</ecNumber>
    </recommendedName>
</protein>
<dbReference type="EMBL" id="JBHRTI010000003">
    <property type="protein sequence ID" value="MFC3146387.1"/>
    <property type="molecule type" value="Genomic_DNA"/>
</dbReference>
<keyword evidence="5 8" id="KW-0418">Kinase</keyword>
<keyword evidence="6 8" id="KW-0067">ATP-binding</keyword>
<evidence type="ECO:0000313" key="11">
    <source>
        <dbReference type="EMBL" id="MFC3146387.1"/>
    </source>
</evidence>
<keyword evidence="3 8" id="KW-0791">Threonine biosynthesis</keyword>